<keyword evidence="1" id="KW-0472">Membrane</keyword>
<feature type="transmembrane region" description="Helical" evidence="1">
    <location>
        <begin position="83"/>
        <end position="105"/>
    </location>
</feature>
<reference evidence="2" key="1">
    <citation type="journal article" date="2020" name="Nature">
        <title>Giant virus diversity and host interactions through global metagenomics.</title>
        <authorList>
            <person name="Schulz F."/>
            <person name="Roux S."/>
            <person name="Paez-Espino D."/>
            <person name="Jungbluth S."/>
            <person name="Walsh D.A."/>
            <person name="Denef V.J."/>
            <person name="McMahon K.D."/>
            <person name="Konstantinidis K.T."/>
            <person name="Eloe-Fadrosh E.A."/>
            <person name="Kyrpides N.C."/>
            <person name="Woyke T."/>
        </authorList>
    </citation>
    <scope>NUCLEOTIDE SEQUENCE</scope>
    <source>
        <strain evidence="2">GVMAG-M-3300023174-176</strain>
    </source>
</reference>
<keyword evidence="1" id="KW-1133">Transmembrane helix</keyword>
<feature type="transmembrane region" description="Helical" evidence="1">
    <location>
        <begin position="16"/>
        <end position="34"/>
    </location>
</feature>
<feature type="transmembrane region" description="Helical" evidence="1">
    <location>
        <begin position="46"/>
        <end position="71"/>
    </location>
</feature>
<evidence type="ECO:0000313" key="2">
    <source>
        <dbReference type="EMBL" id="QHT15792.1"/>
    </source>
</evidence>
<dbReference type="EMBL" id="MN739613">
    <property type="protein sequence ID" value="QHT15792.1"/>
    <property type="molecule type" value="Genomic_DNA"/>
</dbReference>
<dbReference type="AlphaFoldDB" id="A0A6C0DHD1"/>
<keyword evidence="1" id="KW-0812">Transmembrane</keyword>
<protein>
    <submittedName>
        <fullName evidence="2">Uncharacterized protein</fullName>
    </submittedName>
</protein>
<feature type="transmembrane region" description="Helical" evidence="1">
    <location>
        <begin position="126"/>
        <end position="148"/>
    </location>
</feature>
<organism evidence="2">
    <name type="scientific">viral metagenome</name>
    <dbReference type="NCBI Taxonomy" id="1070528"/>
    <lineage>
        <taxon>unclassified sequences</taxon>
        <taxon>metagenomes</taxon>
        <taxon>organismal metagenomes</taxon>
    </lineage>
</organism>
<sequence>MDALKQLSNYKDLNNVPYILFGALVIDLVVIALTKNNLLGTNLKVWYDNFGLSAVIADTLILVLGILIAQYLYTEFFSKSTPIIFLVLIGIVQLIHDVLFYIFAIEGTPKGQNKIMDLFKTYAKELSGKILGGDLLMILGSAGVAAYATTLSKPLFVFLSVLAVYTVPYIIA</sequence>
<name>A0A6C0DHD1_9ZZZZ</name>
<accession>A0A6C0DHD1</accession>
<evidence type="ECO:0000256" key="1">
    <source>
        <dbReference type="SAM" id="Phobius"/>
    </source>
</evidence>
<proteinExistence type="predicted"/>
<feature type="transmembrane region" description="Helical" evidence="1">
    <location>
        <begin position="154"/>
        <end position="171"/>
    </location>
</feature>